<organism evidence="2 3">
    <name type="scientific">Quercus lobata</name>
    <name type="common">Valley oak</name>
    <dbReference type="NCBI Taxonomy" id="97700"/>
    <lineage>
        <taxon>Eukaryota</taxon>
        <taxon>Viridiplantae</taxon>
        <taxon>Streptophyta</taxon>
        <taxon>Embryophyta</taxon>
        <taxon>Tracheophyta</taxon>
        <taxon>Spermatophyta</taxon>
        <taxon>Magnoliopsida</taxon>
        <taxon>eudicotyledons</taxon>
        <taxon>Gunneridae</taxon>
        <taxon>Pentapetalae</taxon>
        <taxon>rosids</taxon>
        <taxon>fabids</taxon>
        <taxon>Fagales</taxon>
        <taxon>Fagaceae</taxon>
        <taxon>Quercus</taxon>
    </lineage>
</organism>
<evidence type="ECO:0000313" key="3">
    <source>
        <dbReference type="Proteomes" id="UP000594261"/>
    </source>
</evidence>
<evidence type="ECO:0008006" key="4">
    <source>
        <dbReference type="Google" id="ProtNLM"/>
    </source>
</evidence>
<dbReference type="PANTHER" id="PTHR31541">
    <property type="entry name" value="B3 DOMAIN PLANT PROTEIN-RELATED"/>
    <property type="match status" value="1"/>
</dbReference>
<feature type="region of interest" description="Disordered" evidence="1">
    <location>
        <begin position="38"/>
        <end position="63"/>
    </location>
</feature>
<name>A0A7N2MRZ7_QUELO</name>
<dbReference type="AlphaFoldDB" id="A0A7N2MRZ7"/>
<reference evidence="2 3" key="1">
    <citation type="journal article" date="2016" name="G3 (Bethesda)">
        <title>First Draft Assembly and Annotation of the Genome of a California Endemic Oak Quercus lobata Nee (Fagaceae).</title>
        <authorList>
            <person name="Sork V.L."/>
            <person name="Fitz-Gibbon S.T."/>
            <person name="Puiu D."/>
            <person name="Crepeau M."/>
            <person name="Gugger P.F."/>
            <person name="Sherman R."/>
            <person name="Stevens K."/>
            <person name="Langley C.H."/>
            <person name="Pellegrini M."/>
            <person name="Salzberg S.L."/>
        </authorList>
    </citation>
    <scope>NUCLEOTIDE SEQUENCE [LARGE SCALE GENOMIC DNA]</scope>
    <source>
        <strain evidence="2 3">cv. SW786</strain>
    </source>
</reference>
<reference evidence="2" key="2">
    <citation type="submission" date="2021-01" db="UniProtKB">
        <authorList>
            <consortium name="EnsemblPlants"/>
        </authorList>
    </citation>
    <scope>IDENTIFICATION</scope>
</reference>
<evidence type="ECO:0000256" key="1">
    <source>
        <dbReference type="SAM" id="MobiDB-lite"/>
    </source>
</evidence>
<dbReference type="Proteomes" id="UP000594261">
    <property type="component" value="Chromosome 10"/>
</dbReference>
<feature type="compositionally biased region" description="Basic and acidic residues" evidence="1">
    <location>
        <begin position="142"/>
        <end position="160"/>
    </location>
</feature>
<accession>A0A7N2MRZ7</accession>
<dbReference type="PANTHER" id="PTHR31541:SF25">
    <property type="entry name" value="GAMMA-GLIADIN B"/>
    <property type="match status" value="1"/>
</dbReference>
<evidence type="ECO:0000313" key="2">
    <source>
        <dbReference type="EnsemblPlants" id="QL10p040408:mrna"/>
    </source>
</evidence>
<dbReference type="EMBL" id="LRBV02000010">
    <property type="status" value="NOT_ANNOTATED_CDS"/>
    <property type="molecule type" value="Genomic_DNA"/>
</dbReference>
<dbReference type="OMA" id="FENNSME"/>
<keyword evidence="3" id="KW-1185">Reference proteome</keyword>
<protein>
    <recommendedName>
        <fullName evidence="4">B3 domain-containing protein</fullName>
    </recommendedName>
</protein>
<proteinExistence type="predicted"/>
<dbReference type="InterPro" id="IPR005508">
    <property type="entry name" value="At2g31720-like"/>
</dbReference>
<dbReference type="InParanoid" id="A0A7N2MRZ7"/>
<sequence>MPLTICVTALEEENKFDGGGPNVEPNRSFSDLPVEASHVPSEKFELENSEKETSIEKETMGSKKERFVREKSFKKATANPYGGLFKLGRLLREKALKKPMLKSMDESKKADFKGEKLMASAIKAEGTSREESKRLNKKKKYKYETKSDEIGESSKSREFENNSMEFESNSMEFESKPIREKRGFQSRRRMNRLYRYNRRYVEETEGDSDEEPGWNSMNRTKKDQPSDLPEIFKETIEFIKGTNTKLVMQKRLSHRDHCMLNYYNSFFIEFEESFFTEEEEELLNNGEEIETVFIEPIISVSRQTLSKHEGTDYGLSMHWNKVAIENELRVGTVVQLWSFRIQEMLGFVLVKVAREVQDDDGLDGYDEYWRRR</sequence>
<feature type="region of interest" description="Disordered" evidence="1">
    <location>
        <begin position="204"/>
        <end position="226"/>
    </location>
</feature>
<dbReference type="Gramene" id="QL10p040408:mrna">
    <property type="protein sequence ID" value="QL10p040408:mrna"/>
    <property type="gene ID" value="QL10p040408"/>
</dbReference>
<feature type="region of interest" description="Disordered" evidence="1">
    <location>
        <begin position="123"/>
        <end position="163"/>
    </location>
</feature>
<feature type="compositionally biased region" description="Basic and acidic residues" evidence="1">
    <location>
        <begin position="40"/>
        <end position="63"/>
    </location>
</feature>
<dbReference type="GO" id="GO:0003677">
    <property type="term" value="F:DNA binding"/>
    <property type="evidence" value="ECO:0007669"/>
    <property type="project" value="InterPro"/>
</dbReference>
<dbReference type="EnsemblPlants" id="QL10p040408:mrna">
    <property type="protein sequence ID" value="QL10p040408:mrna"/>
    <property type="gene ID" value="QL10p040408"/>
</dbReference>